<keyword evidence="6" id="KW-1185">Reference proteome</keyword>
<dbReference type="SUPFAM" id="SSF56784">
    <property type="entry name" value="HAD-like"/>
    <property type="match status" value="1"/>
</dbReference>
<comment type="similarity">
    <text evidence="1">Belongs to the HAD-like hydrolase superfamily. NagD family.</text>
</comment>
<dbReference type="Pfam" id="PF13242">
    <property type="entry name" value="Hydrolase_like"/>
    <property type="match status" value="1"/>
</dbReference>
<dbReference type="Pfam" id="PF13344">
    <property type="entry name" value="Hydrolase_6"/>
    <property type="match status" value="1"/>
</dbReference>
<feature type="binding site" evidence="4">
    <location>
        <position position="14"/>
    </location>
    <ligand>
        <name>Mg(2+)</name>
        <dbReference type="ChEBI" id="CHEBI:18420"/>
    </ligand>
</feature>
<evidence type="ECO:0000313" key="6">
    <source>
        <dbReference type="Proteomes" id="UP000246635"/>
    </source>
</evidence>
<dbReference type="PANTHER" id="PTHR19288">
    <property type="entry name" value="4-NITROPHENYLPHOSPHATASE-RELATED"/>
    <property type="match status" value="1"/>
</dbReference>
<dbReference type="EC" id="3.1.3.-" evidence="1"/>
<keyword evidence="1 4" id="KW-0479">Metal-binding</keyword>
<dbReference type="EMBL" id="QGTQ01000012">
    <property type="protein sequence ID" value="PWW00687.1"/>
    <property type="molecule type" value="Genomic_DNA"/>
</dbReference>
<dbReference type="GO" id="GO:0046872">
    <property type="term" value="F:metal ion binding"/>
    <property type="evidence" value="ECO:0007669"/>
    <property type="project" value="UniProtKB-KW"/>
</dbReference>
<protein>
    <recommendedName>
        <fullName evidence="1">Acid sugar phosphatase</fullName>
        <ecNumber evidence="1">3.1.3.-</ecNumber>
    </recommendedName>
</protein>
<comment type="function">
    <text evidence="1">Catalyzes the dephosphorylation of 2-6 carbon acid sugars in vitro.</text>
</comment>
<proteinExistence type="inferred from homology"/>
<dbReference type="Gene3D" id="3.40.50.1000">
    <property type="entry name" value="HAD superfamily/HAD-like"/>
    <property type="match status" value="2"/>
</dbReference>
<evidence type="ECO:0000256" key="2">
    <source>
        <dbReference type="PIRSR" id="PIRSR000915-1"/>
    </source>
</evidence>
<dbReference type="InterPro" id="IPR036412">
    <property type="entry name" value="HAD-like_sf"/>
</dbReference>
<feature type="active site" description="Proton donor" evidence="2">
    <location>
        <position position="16"/>
    </location>
</feature>
<dbReference type="PANTHER" id="PTHR19288:SF95">
    <property type="entry name" value="D-GLYCEROL 3-PHOSPHATE PHOSPHATASE"/>
    <property type="match status" value="1"/>
</dbReference>
<dbReference type="InterPro" id="IPR006357">
    <property type="entry name" value="HAD-SF_hydro_IIA"/>
</dbReference>
<accession>A0A2V2YRL1</accession>
<feature type="active site" description="Nucleophile" evidence="2">
    <location>
        <position position="14"/>
    </location>
</feature>
<evidence type="ECO:0000256" key="1">
    <source>
        <dbReference type="PIRNR" id="PIRNR000915"/>
    </source>
</evidence>
<evidence type="ECO:0000256" key="4">
    <source>
        <dbReference type="PIRSR" id="PIRSR000915-3"/>
    </source>
</evidence>
<evidence type="ECO:0000256" key="3">
    <source>
        <dbReference type="PIRSR" id="PIRSR000915-2"/>
    </source>
</evidence>
<dbReference type="RefSeq" id="WP_174812654.1">
    <property type="nucleotide sequence ID" value="NZ_CP054612.1"/>
</dbReference>
<evidence type="ECO:0000313" key="5">
    <source>
        <dbReference type="EMBL" id="PWW00687.1"/>
    </source>
</evidence>
<feature type="binding site" evidence="3">
    <location>
        <position position="185"/>
    </location>
    <ligand>
        <name>substrate</name>
    </ligand>
</feature>
<dbReference type="NCBIfam" id="TIGR01460">
    <property type="entry name" value="HAD-SF-IIA"/>
    <property type="match status" value="1"/>
</dbReference>
<gene>
    <name evidence="5" type="ORF">DFQ01_11240</name>
</gene>
<dbReference type="AlphaFoldDB" id="A0A2V2YRL1"/>
<dbReference type="GO" id="GO:0016791">
    <property type="term" value="F:phosphatase activity"/>
    <property type="evidence" value="ECO:0007669"/>
    <property type="project" value="TreeGrafter"/>
</dbReference>
<feature type="binding site" evidence="4">
    <location>
        <position position="16"/>
    </location>
    <ligand>
        <name>Mg(2+)</name>
        <dbReference type="ChEBI" id="CHEBI:18420"/>
    </ligand>
</feature>
<dbReference type="GO" id="GO:0005737">
    <property type="term" value="C:cytoplasm"/>
    <property type="evidence" value="ECO:0007669"/>
    <property type="project" value="TreeGrafter"/>
</dbReference>
<organism evidence="5 6">
    <name type="scientific">Paenibacillus cellulosilyticus</name>
    <dbReference type="NCBI Taxonomy" id="375489"/>
    <lineage>
        <taxon>Bacteria</taxon>
        <taxon>Bacillati</taxon>
        <taxon>Bacillota</taxon>
        <taxon>Bacilli</taxon>
        <taxon>Bacillales</taxon>
        <taxon>Paenibacillaceae</taxon>
        <taxon>Paenibacillus</taxon>
    </lineage>
</organism>
<dbReference type="InterPro" id="IPR023214">
    <property type="entry name" value="HAD_sf"/>
</dbReference>
<sequence length="270" mass="28311">MTTQLRPIKGVLLDLDGTLYHGNVMIQGADHLMQLLIDNNIPFRYVTNNSTLTPDAFAARLRGMGLPATPEDVCTSASAAAEYVATNHPGARVYIIGEKGLREAAMNAGLEPVETGADIVLQGIDRELTYAKVAGAVDQLLKGAKFVMTNPDLLLPSEHGLIPGAGSIGAMIQAASGQAPIVIGKPSTILMNYALKRLGASAEETWVVGDNLATDIGAGKAAGCGTALVLTGLTTAENMEMYAEKAGCRADVVCADLDELGSYILERIRQ</sequence>
<feature type="binding site" evidence="4">
    <location>
        <position position="210"/>
    </location>
    <ligand>
        <name>Mg(2+)</name>
        <dbReference type="ChEBI" id="CHEBI:18420"/>
    </ligand>
</feature>
<comment type="caution">
    <text evidence="5">The sequence shown here is derived from an EMBL/GenBank/DDBJ whole genome shotgun (WGS) entry which is preliminary data.</text>
</comment>
<dbReference type="PIRSF" id="PIRSF000915">
    <property type="entry name" value="PGP-type_phosphatase"/>
    <property type="match status" value="1"/>
</dbReference>
<comment type="cofactor">
    <cofactor evidence="4">
        <name>Mg(2+)</name>
        <dbReference type="ChEBI" id="CHEBI:18420"/>
    </cofactor>
    <text evidence="4">Divalent metal ions. Mg(2+) is the most effective.</text>
</comment>
<keyword evidence="1 4" id="KW-0460">Magnesium</keyword>
<dbReference type="Proteomes" id="UP000246635">
    <property type="component" value="Unassembled WGS sequence"/>
</dbReference>
<reference evidence="5 6" key="1">
    <citation type="submission" date="2018-05" db="EMBL/GenBank/DDBJ databases">
        <title>Genomic Encyclopedia of Type Strains, Phase III (KMG-III): the genomes of soil and plant-associated and newly described type strains.</title>
        <authorList>
            <person name="Whitman W."/>
        </authorList>
    </citation>
    <scope>NUCLEOTIDE SEQUENCE [LARGE SCALE GENOMIC DNA]</scope>
    <source>
        <strain evidence="5 6">CECT 5696</strain>
    </source>
</reference>
<name>A0A2V2YRL1_9BACL</name>